<dbReference type="Proteomes" id="UP000887013">
    <property type="component" value="Unassembled WGS sequence"/>
</dbReference>
<evidence type="ECO:0000313" key="1">
    <source>
        <dbReference type="EMBL" id="GFU33685.1"/>
    </source>
</evidence>
<keyword evidence="2" id="KW-1185">Reference proteome</keyword>
<evidence type="ECO:0000313" key="2">
    <source>
        <dbReference type="Proteomes" id="UP000887013"/>
    </source>
</evidence>
<dbReference type="AlphaFoldDB" id="A0A8X6UP52"/>
<dbReference type="EMBL" id="BMAW01083370">
    <property type="protein sequence ID" value="GFU33685.1"/>
    <property type="molecule type" value="Genomic_DNA"/>
</dbReference>
<gene>
    <name evidence="1" type="ORF">NPIL_562801</name>
</gene>
<protein>
    <submittedName>
        <fullName evidence="1">Uncharacterized protein</fullName>
    </submittedName>
</protein>
<proteinExistence type="predicted"/>
<reference evidence="1" key="1">
    <citation type="submission" date="2020-08" db="EMBL/GenBank/DDBJ databases">
        <title>Multicomponent nature underlies the extraordinary mechanical properties of spider dragline silk.</title>
        <authorList>
            <person name="Kono N."/>
            <person name="Nakamura H."/>
            <person name="Mori M."/>
            <person name="Yoshida Y."/>
            <person name="Ohtoshi R."/>
            <person name="Malay A.D."/>
            <person name="Moran D.A.P."/>
            <person name="Tomita M."/>
            <person name="Numata K."/>
            <person name="Arakawa K."/>
        </authorList>
    </citation>
    <scope>NUCLEOTIDE SEQUENCE</scope>
</reference>
<accession>A0A8X6UP52</accession>
<comment type="caution">
    <text evidence="1">The sequence shown here is derived from an EMBL/GenBank/DDBJ whole genome shotgun (WGS) entry which is preliminary data.</text>
</comment>
<sequence length="91" mass="10059">MTTYFVRGPKLTIPSLGPGVLDVTSHGVIPSPFLLALLLNKEVPSKRRAGEWMTDLRPITLIFDAVGDLKCLHFDRARDKFGTDSISGKVY</sequence>
<organism evidence="1 2">
    <name type="scientific">Nephila pilipes</name>
    <name type="common">Giant wood spider</name>
    <name type="synonym">Nephila maculata</name>
    <dbReference type="NCBI Taxonomy" id="299642"/>
    <lineage>
        <taxon>Eukaryota</taxon>
        <taxon>Metazoa</taxon>
        <taxon>Ecdysozoa</taxon>
        <taxon>Arthropoda</taxon>
        <taxon>Chelicerata</taxon>
        <taxon>Arachnida</taxon>
        <taxon>Araneae</taxon>
        <taxon>Araneomorphae</taxon>
        <taxon>Entelegynae</taxon>
        <taxon>Araneoidea</taxon>
        <taxon>Nephilidae</taxon>
        <taxon>Nephila</taxon>
    </lineage>
</organism>
<name>A0A8X6UP52_NEPPI</name>